<organism evidence="2 3">
    <name type="scientific">Porites lobata</name>
    <dbReference type="NCBI Taxonomy" id="104759"/>
    <lineage>
        <taxon>Eukaryota</taxon>
        <taxon>Metazoa</taxon>
        <taxon>Cnidaria</taxon>
        <taxon>Anthozoa</taxon>
        <taxon>Hexacorallia</taxon>
        <taxon>Scleractinia</taxon>
        <taxon>Fungiina</taxon>
        <taxon>Poritidae</taxon>
        <taxon>Porites</taxon>
    </lineage>
</organism>
<name>A0ABN8QSA7_9CNID</name>
<reference evidence="2 3" key="1">
    <citation type="submission" date="2022-05" db="EMBL/GenBank/DDBJ databases">
        <authorList>
            <consortium name="Genoscope - CEA"/>
            <person name="William W."/>
        </authorList>
    </citation>
    <scope>NUCLEOTIDE SEQUENCE [LARGE SCALE GENOMIC DNA]</scope>
</reference>
<proteinExistence type="predicted"/>
<keyword evidence="1" id="KW-0175">Coiled coil</keyword>
<protein>
    <submittedName>
        <fullName evidence="2">Uncharacterized protein</fullName>
    </submittedName>
</protein>
<accession>A0ABN8QSA7</accession>
<dbReference type="Gene3D" id="3.30.70.1820">
    <property type="entry name" value="L1 transposable element, RRM domain"/>
    <property type="match status" value="1"/>
</dbReference>
<keyword evidence="3" id="KW-1185">Reference proteome</keyword>
<evidence type="ECO:0000313" key="3">
    <source>
        <dbReference type="Proteomes" id="UP001159405"/>
    </source>
</evidence>
<gene>
    <name evidence="2" type="ORF">PLOB_00009324</name>
</gene>
<feature type="coiled-coil region" evidence="1">
    <location>
        <begin position="4"/>
        <end position="107"/>
    </location>
</feature>
<dbReference type="EMBL" id="CALNXK010000146">
    <property type="protein sequence ID" value="CAH3168662.1"/>
    <property type="molecule type" value="Genomic_DNA"/>
</dbReference>
<dbReference type="Proteomes" id="UP001159405">
    <property type="component" value="Unassembled WGS sequence"/>
</dbReference>
<comment type="caution">
    <text evidence="2">The sequence shown here is derived from an EMBL/GenBank/DDBJ whole genome shotgun (WGS) entry which is preliminary data.</text>
</comment>
<evidence type="ECO:0000256" key="1">
    <source>
        <dbReference type="SAM" id="Coils"/>
    </source>
</evidence>
<evidence type="ECO:0000313" key="2">
    <source>
        <dbReference type="EMBL" id="CAH3168662.1"/>
    </source>
</evidence>
<sequence>MTALNKSEEVAAKEQKILEKLEKLDTIELSLKKIESKLAKLEIQTTELEAFKEEAKKGISELKDGANFAGKQLQEKAQESAKAQAEIAELTRKVQKHEEAVKETESKSLYLEAYSRRENIKFMNIEEGPQDQPEDTEEILRADDSFLKRERGYVDAQNVEFQRVHRTGKTKDENSRPILARFLRYKDVKKIFSLGHRLKESKFQMFRDLPTEIVNAAGYRWKLLKLLNEEESQRLSAKHNQISCILEGAYGL</sequence>